<dbReference type="SUPFAM" id="SSF56003">
    <property type="entry name" value="Molybdenum cofactor-binding domain"/>
    <property type="match status" value="1"/>
</dbReference>
<keyword evidence="2 4" id="KW-0560">Oxidoreductase</keyword>
<dbReference type="AlphaFoldDB" id="A0A6J4Q5X0"/>
<evidence type="ECO:0000259" key="3">
    <source>
        <dbReference type="SMART" id="SM01008"/>
    </source>
</evidence>
<evidence type="ECO:0000313" key="4">
    <source>
        <dbReference type="EMBL" id="CAA9431395.1"/>
    </source>
</evidence>
<evidence type="ECO:0000256" key="2">
    <source>
        <dbReference type="ARBA" id="ARBA00023002"/>
    </source>
</evidence>
<dbReference type="PANTHER" id="PTHR11908">
    <property type="entry name" value="XANTHINE DEHYDROGENASE"/>
    <property type="match status" value="1"/>
</dbReference>
<dbReference type="GO" id="GO:0005506">
    <property type="term" value="F:iron ion binding"/>
    <property type="evidence" value="ECO:0007669"/>
    <property type="project" value="InterPro"/>
</dbReference>
<gene>
    <name evidence="4" type="ORF">AVDCRST_MAG51-2659</name>
</gene>
<accession>A0A6J4Q5X0</accession>
<dbReference type="InterPro" id="IPR036856">
    <property type="entry name" value="Ald_Oxase/Xan_DH_a/b_sf"/>
</dbReference>
<dbReference type="PANTHER" id="PTHR11908:SF132">
    <property type="entry name" value="ALDEHYDE OXIDASE 1-RELATED"/>
    <property type="match status" value="1"/>
</dbReference>
<organism evidence="4">
    <name type="scientific">uncultured Ramlibacter sp</name>
    <dbReference type="NCBI Taxonomy" id="260755"/>
    <lineage>
        <taxon>Bacteria</taxon>
        <taxon>Pseudomonadati</taxon>
        <taxon>Pseudomonadota</taxon>
        <taxon>Betaproteobacteria</taxon>
        <taxon>Burkholderiales</taxon>
        <taxon>Comamonadaceae</taxon>
        <taxon>Ramlibacter</taxon>
        <taxon>environmental samples</taxon>
    </lineage>
</organism>
<feature type="domain" description="Aldehyde oxidase/xanthine dehydrogenase a/b hammerhead" evidence="3">
    <location>
        <begin position="8"/>
        <end position="80"/>
    </location>
</feature>
<dbReference type="InterPro" id="IPR037165">
    <property type="entry name" value="AldOxase/xan_DH_Mopterin-bd_sf"/>
</dbReference>
<name>A0A6J4Q5X0_9BURK</name>
<dbReference type="EC" id="1.2.5.3" evidence="4"/>
<protein>
    <submittedName>
        <fullName evidence="4">Aerobic carbon monoxide dehydrogenase (Quinone), large chain</fullName>
        <ecNumber evidence="4">1.2.5.3</ecNumber>
    </submittedName>
</protein>
<dbReference type="InterPro" id="IPR016208">
    <property type="entry name" value="Ald_Oxase/xanthine_DH-like"/>
</dbReference>
<keyword evidence="1" id="KW-0500">Molybdenum</keyword>
<feature type="non-terminal residue" evidence="4">
    <location>
        <position position="1"/>
    </location>
</feature>
<dbReference type="Gene3D" id="3.90.1170.50">
    <property type="entry name" value="Aldehyde oxidase/xanthine dehydrogenase, a/b hammerhead"/>
    <property type="match status" value="1"/>
</dbReference>
<dbReference type="Gene3D" id="3.30.365.10">
    <property type="entry name" value="Aldehyde oxidase/xanthine dehydrogenase, molybdopterin binding domain"/>
    <property type="match status" value="4"/>
</dbReference>
<dbReference type="GO" id="GO:0008805">
    <property type="term" value="F:carbon-monoxide oxygenase activity"/>
    <property type="evidence" value="ECO:0007669"/>
    <property type="project" value="UniProtKB-EC"/>
</dbReference>
<dbReference type="InterPro" id="IPR000674">
    <property type="entry name" value="Ald_Oxase/Xan_DH_a/b"/>
</dbReference>
<dbReference type="Pfam" id="PF20256">
    <property type="entry name" value="MoCoBD_2"/>
    <property type="match status" value="1"/>
</dbReference>
<dbReference type="InterPro" id="IPR008274">
    <property type="entry name" value="AldOxase/xan_DH_MoCoBD1"/>
</dbReference>
<dbReference type="Pfam" id="PF02738">
    <property type="entry name" value="MoCoBD_1"/>
    <property type="match status" value="1"/>
</dbReference>
<feature type="non-terminal residue" evidence="4">
    <location>
        <position position="631"/>
    </location>
</feature>
<sequence>PGVRAVLDGRDLQAAGLGFIMPLAVFNGIDGQPMRVAGIPALAIGRVRYVGDPIALVVADTLEIAVTAAEQVMVDLEPLDGVTSPEAALAPGAPTLHAEHGSNLMLEWEDGDVQLSRDAFARAHHVEQVELREPPLTASAMEPRAAIASWDASSGRYTLVASTQGVMVVRKQLAESFLKVPLEQLRVRTPQVGGGFGAKVQTYPEYAALLHAAKVTGRPVRWTATRLECFLSDTHARNSVLKARMAFDRDGRILGLDADVLFGVGGYTSTYIAIIGTNNVKNCLSSVYRIPSIHIRSRLAFTNSMPHGPYRGAGRPEAIYMIERLLDAASKRLGIDRVELRRRNLIPASAMPYRAANGQVYDSGEFAAVMDKALALSDWQGFEQRRLAAAKQGKLRGIGMCCFLEVAGGILEEPAQLQFNADRTVELRIGAQAIGQGHQATLPKLVAQRLGIDESQVRLVSGDSDKVPGLVATVASRSMMMGGSASALACDEAIARGKAIAAQLMEASAHDIVFEQGRFTVAGTDRSIHLLDIPSQTGSAKAWPEGVPTTLDNTSRFVSSGMSFPNGCHVCEVEIDPETGVTRVVRHTAVDDVGVILNPAVVEGQVLGGVAQGLGQVFGEALHYDEGGQLL</sequence>
<reference evidence="4" key="1">
    <citation type="submission" date="2020-02" db="EMBL/GenBank/DDBJ databases">
        <authorList>
            <person name="Meier V. D."/>
        </authorList>
    </citation>
    <scope>NUCLEOTIDE SEQUENCE</scope>
    <source>
        <strain evidence="4">AVDCRST_MAG51</strain>
    </source>
</reference>
<evidence type="ECO:0000256" key="1">
    <source>
        <dbReference type="ARBA" id="ARBA00022505"/>
    </source>
</evidence>
<proteinExistence type="predicted"/>
<dbReference type="InterPro" id="IPR046867">
    <property type="entry name" value="AldOxase/xan_DH_MoCoBD2"/>
</dbReference>
<dbReference type="EMBL" id="CADCUX010000569">
    <property type="protein sequence ID" value="CAA9431395.1"/>
    <property type="molecule type" value="Genomic_DNA"/>
</dbReference>
<dbReference type="SUPFAM" id="SSF54665">
    <property type="entry name" value="CO dehydrogenase molybdoprotein N-domain-like"/>
    <property type="match status" value="1"/>
</dbReference>
<dbReference type="SMART" id="SM01008">
    <property type="entry name" value="Ald_Xan_dh_C"/>
    <property type="match status" value="1"/>
</dbReference>